<dbReference type="Pfam" id="PF13490">
    <property type="entry name" value="zf-HC2"/>
    <property type="match status" value="1"/>
</dbReference>
<dbReference type="EMBL" id="JBDXMX010000003">
    <property type="protein sequence ID" value="MEO9247991.1"/>
    <property type="molecule type" value="Genomic_DNA"/>
</dbReference>
<feature type="region of interest" description="Disordered" evidence="3">
    <location>
        <begin position="50"/>
        <end position="84"/>
    </location>
</feature>
<feature type="transmembrane region" description="Helical" evidence="4">
    <location>
        <begin position="96"/>
        <end position="117"/>
    </location>
</feature>
<evidence type="ECO:0000313" key="7">
    <source>
        <dbReference type="Proteomes" id="UP001484097"/>
    </source>
</evidence>
<keyword evidence="4" id="KW-0812">Transmembrane</keyword>
<keyword evidence="2" id="KW-0804">Transcription</keyword>
<dbReference type="InterPro" id="IPR027383">
    <property type="entry name" value="Znf_put"/>
</dbReference>
<comment type="caution">
    <text evidence="6">The sequence shown here is derived from an EMBL/GenBank/DDBJ whole genome shotgun (WGS) entry which is preliminary data.</text>
</comment>
<accession>A0ABV0IIJ4</accession>
<reference evidence="6 7" key="1">
    <citation type="submission" date="2024-05" db="EMBL/GenBank/DDBJ databases">
        <authorList>
            <person name="Yi C."/>
        </authorList>
    </citation>
    <scope>NUCLEOTIDE SEQUENCE [LARGE SCALE GENOMIC DNA]</scope>
    <source>
        <strain evidence="6 7">XS13</strain>
    </source>
</reference>
<proteinExistence type="predicted"/>
<evidence type="ECO:0000259" key="5">
    <source>
        <dbReference type="Pfam" id="PF13490"/>
    </source>
</evidence>
<feature type="region of interest" description="Disordered" evidence="3">
    <location>
        <begin position="123"/>
        <end position="207"/>
    </location>
</feature>
<keyword evidence="1" id="KW-0805">Transcription regulation</keyword>
<evidence type="ECO:0000256" key="3">
    <source>
        <dbReference type="SAM" id="MobiDB-lite"/>
    </source>
</evidence>
<feature type="domain" description="Putative zinc-finger" evidence="5">
    <location>
        <begin position="8"/>
        <end position="37"/>
    </location>
</feature>
<evidence type="ECO:0000256" key="1">
    <source>
        <dbReference type="ARBA" id="ARBA00023015"/>
    </source>
</evidence>
<dbReference type="InterPro" id="IPR041916">
    <property type="entry name" value="Anti_sigma_zinc_sf"/>
</dbReference>
<gene>
    <name evidence="6" type="ORF">ABDK96_09885</name>
</gene>
<dbReference type="Proteomes" id="UP001484097">
    <property type="component" value="Unassembled WGS sequence"/>
</dbReference>
<dbReference type="Gene3D" id="1.10.10.1320">
    <property type="entry name" value="Anti-sigma factor, zinc-finger domain"/>
    <property type="match status" value="1"/>
</dbReference>
<protein>
    <submittedName>
        <fullName evidence="6">Zf-HC2 domain-containing protein</fullName>
    </submittedName>
</protein>
<keyword evidence="4" id="KW-0472">Membrane</keyword>
<organism evidence="6 7">
    <name type="scientific">Citricoccus nitrophenolicus</name>
    <dbReference type="NCBI Taxonomy" id="863575"/>
    <lineage>
        <taxon>Bacteria</taxon>
        <taxon>Bacillati</taxon>
        <taxon>Actinomycetota</taxon>
        <taxon>Actinomycetes</taxon>
        <taxon>Micrococcales</taxon>
        <taxon>Micrococcaceae</taxon>
        <taxon>Citricoccus</taxon>
    </lineage>
</organism>
<sequence>MAVFHPRARFDSYVEDALPPVSRERITAHLALCGECRREVQQRERILQFASSVHHSPADRPVPPGAEASSGRRQSTGDAATTPVLEARDGVAGWKVVAGMGALGLAAVAVLGAAWIAGDPESTAEAAGGDRLLPAASPSATSPGTEHDAGPVTERTASPSVTGGEGSAPDGGGESGPAVLSPAGVDGAAASPSVSAGATDFSADSSGSPEVALAGVLALTPDMVTDLRQHGWNVPGLNGLGLLHDSTGWALVGDTAEVVMSLQGDQASLVLHECRSLAEDAGIPVCPVGAGRTGTGTPEGSVATAGQTRDLPVGVEMSVLDHGDGSWTATAHTAQAAYTVESDLPVERADRVMSLVVISERSRVQAGTDPERPADRLARGFERLLPWVAEAEGERR</sequence>
<evidence type="ECO:0000256" key="4">
    <source>
        <dbReference type="SAM" id="Phobius"/>
    </source>
</evidence>
<dbReference type="RefSeq" id="WP_347920588.1">
    <property type="nucleotide sequence ID" value="NZ_JBDXMX010000003.1"/>
</dbReference>
<keyword evidence="7" id="KW-1185">Reference proteome</keyword>
<feature type="compositionally biased region" description="Gly residues" evidence="3">
    <location>
        <begin position="163"/>
        <end position="175"/>
    </location>
</feature>
<name>A0ABV0IIJ4_9MICC</name>
<evidence type="ECO:0000256" key="2">
    <source>
        <dbReference type="ARBA" id="ARBA00023163"/>
    </source>
</evidence>
<keyword evidence="4" id="KW-1133">Transmembrane helix</keyword>
<feature type="compositionally biased region" description="Low complexity" evidence="3">
    <location>
        <begin position="176"/>
        <end position="198"/>
    </location>
</feature>
<evidence type="ECO:0000313" key="6">
    <source>
        <dbReference type="EMBL" id="MEO9247991.1"/>
    </source>
</evidence>